<dbReference type="InterPro" id="IPR006143">
    <property type="entry name" value="RND_pump_MFP"/>
</dbReference>
<evidence type="ECO:0000313" key="8">
    <source>
        <dbReference type="EMBL" id="OQK17336.1"/>
    </source>
</evidence>
<reference evidence="8 9" key="1">
    <citation type="submission" date="2015-12" db="EMBL/GenBank/DDBJ databases">
        <authorList>
            <person name="Shamseldin A."/>
            <person name="Moawad H."/>
            <person name="Abd El-Rahim W.M."/>
            <person name="Sadowsky M.J."/>
        </authorList>
    </citation>
    <scope>NUCLEOTIDE SEQUENCE [LARGE SCALE GENOMIC DNA]</scope>
    <source>
        <strain evidence="8 9">WF1</strain>
    </source>
</reference>
<dbReference type="RefSeq" id="WP_080521949.1">
    <property type="nucleotide sequence ID" value="NZ_LPUF01000001.1"/>
</dbReference>
<feature type="domain" description="Multidrug resistance protein MdtA-like alpha-helical hairpin" evidence="4">
    <location>
        <begin position="103"/>
        <end position="172"/>
    </location>
</feature>
<dbReference type="SUPFAM" id="SSF111369">
    <property type="entry name" value="HlyD-like secretion proteins"/>
    <property type="match status" value="1"/>
</dbReference>
<dbReference type="AlphaFoldDB" id="A0A1V8M751"/>
<dbReference type="FunFam" id="2.40.420.20:FF:000001">
    <property type="entry name" value="Efflux RND transporter periplasmic adaptor subunit"/>
    <property type="match status" value="1"/>
</dbReference>
<feature type="domain" description="Multidrug resistance protein MdtA-like beta-barrel" evidence="6">
    <location>
        <begin position="209"/>
        <end position="308"/>
    </location>
</feature>
<feature type="coiled-coil region" evidence="3">
    <location>
        <begin position="103"/>
        <end position="130"/>
    </location>
</feature>
<dbReference type="Pfam" id="PF25967">
    <property type="entry name" value="RND-MFP_C"/>
    <property type="match status" value="1"/>
</dbReference>
<comment type="subcellular location">
    <subcellularLocation>
        <location evidence="1">Cell inner membrane</location>
        <topology evidence="1">Lipid-anchor</topology>
    </subcellularLocation>
</comment>
<name>A0A1V8M751_9GAMM</name>
<dbReference type="Gene3D" id="2.40.420.20">
    <property type="match status" value="1"/>
</dbReference>
<dbReference type="GO" id="GO:0005886">
    <property type="term" value="C:plasma membrane"/>
    <property type="evidence" value="ECO:0007669"/>
    <property type="project" value="UniProtKB-SubCell"/>
</dbReference>
<dbReference type="InterPro" id="IPR058627">
    <property type="entry name" value="MdtA-like_C"/>
</dbReference>
<accession>A0A1V8M751</accession>
<dbReference type="NCBIfam" id="TIGR01730">
    <property type="entry name" value="RND_mfp"/>
    <property type="match status" value="1"/>
</dbReference>
<feature type="domain" description="Multidrug resistance protein MdtA-like C-terminal permuted SH3" evidence="7">
    <location>
        <begin position="313"/>
        <end position="374"/>
    </location>
</feature>
<dbReference type="PANTHER" id="PTHR30158">
    <property type="entry name" value="ACRA/E-RELATED COMPONENT OF DRUG EFFLUX TRANSPORTER"/>
    <property type="match status" value="1"/>
</dbReference>
<sequence>MRLFLHRWYCQFLVGLFALFLLACEPKNEYITPPAPEVTVSLPIQKSVTKYLEFTGTTQSVGFVEVRAQATGILKSMHFEAGTNVKQGDLLFIIDPEPYQASLAAAQAGLISAQAQLNRTQAELDRADELIKKNYISKTEHLQRKTERDVAQAAIGLRSAEVESAKIQLSYTQVTAPIAGRVSRNIVDIGNLVGEGKATLLTTVTQYQPMYVYFHLNERDLLSIMKLRGEKARQMGHAPDKQPDQGLNIPLFLGLADEDGFPHEGKLDFAESALNTNTGTIELRGVFSNTEVPERLIPGLFTRLRLPIGETPDALLIDERAVGADQSGHYLLVVNLENKVEKRLVTLGQNIDGMVVISKGIKANDQVIINGLQKASSGSIVNPITASITAG</sequence>
<protein>
    <submittedName>
        <fullName evidence="8">Uncharacterized protein</fullName>
    </submittedName>
</protein>
<comment type="similarity">
    <text evidence="2">Belongs to the membrane fusion protein (MFP) (TC 8.A.1) family.</text>
</comment>
<dbReference type="STRING" id="1420851.AU255_05490"/>
<evidence type="ECO:0000259" key="7">
    <source>
        <dbReference type="Pfam" id="PF25967"/>
    </source>
</evidence>
<dbReference type="Pfam" id="PF25917">
    <property type="entry name" value="BSH_RND"/>
    <property type="match status" value="1"/>
</dbReference>
<feature type="domain" description="Multidrug resistance protein MdtA-like barrel-sandwich hybrid" evidence="5">
    <location>
        <begin position="64"/>
        <end position="204"/>
    </location>
</feature>
<dbReference type="GO" id="GO:0022857">
    <property type="term" value="F:transmembrane transporter activity"/>
    <property type="evidence" value="ECO:0007669"/>
    <property type="project" value="InterPro"/>
</dbReference>
<dbReference type="Pfam" id="PF25876">
    <property type="entry name" value="HH_MFP_RND"/>
    <property type="match status" value="1"/>
</dbReference>
<dbReference type="EMBL" id="LPUF01000001">
    <property type="protein sequence ID" value="OQK17336.1"/>
    <property type="molecule type" value="Genomic_DNA"/>
</dbReference>
<dbReference type="PANTHER" id="PTHR30158:SF10">
    <property type="entry name" value="CATION EFFLUX PUMP"/>
    <property type="match status" value="1"/>
</dbReference>
<comment type="caution">
    <text evidence="8">The sequence shown here is derived from an EMBL/GenBank/DDBJ whole genome shotgun (WGS) entry which is preliminary data.</text>
</comment>
<gene>
    <name evidence="8" type="ORF">AU255_05490</name>
</gene>
<dbReference type="InterPro" id="IPR058624">
    <property type="entry name" value="MdtA-like_HH"/>
</dbReference>
<dbReference type="InterPro" id="IPR058625">
    <property type="entry name" value="MdtA-like_BSH"/>
</dbReference>
<keyword evidence="3" id="KW-0175">Coiled coil</keyword>
<dbReference type="Pfam" id="PF25944">
    <property type="entry name" value="Beta-barrel_RND"/>
    <property type="match status" value="1"/>
</dbReference>
<evidence type="ECO:0000259" key="6">
    <source>
        <dbReference type="Pfam" id="PF25944"/>
    </source>
</evidence>
<dbReference type="OrthoDB" id="9800613at2"/>
<dbReference type="GO" id="GO:0046677">
    <property type="term" value="P:response to antibiotic"/>
    <property type="evidence" value="ECO:0007669"/>
    <property type="project" value="TreeGrafter"/>
</dbReference>
<evidence type="ECO:0000259" key="4">
    <source>
        <dbReference type="Pfam" id="PF25876"/>
    </source>
</evidence>
<proteinExistence type="inferred from homology"/>
<dbReference type="Proteomes" id="UP000191980">
    <property type="component" value="Unassembled WGS sequence"/>
</dbReference>
<evidence type="ECO:0000256" key="2">
    <source>
        <dbReference type="ARBA" id="ARBA00009477"/>
    </source>
</evidence>
<dbReference type="Gene3D" id="2.40.50.100">
    <property type="match status" value="1"/>
</dbReference>
<evidence type="ECO:0000313" key="9">
    <source>
        <dbReference type="Proteomes" id="UP000191980"/>
    </source>
</evidence>
<evidence type="ECO:0000259" key="5">
    <source>
        <dbReference type="Pfam" id="PF25917"/>
    </source>
</evidence>
<evidence type="ECO:0000256" key="1">
    <source>
        <dbReference type="ARBA" id="ARBA00004519"/>
    </source>
</evidence>
<dbReference type="Gene3D" id="2.40.30.170">
    <property type="match status" value="1"/>
</dbReference>
<evidence type="ECO:0000256" key="3">
    <source>
        <dbReference type="SAM" id="Coils"/>
    </source>
</evidence>
<organism evidence="8 9">
    <name type="scientific">Methyloprofundus sedimenti</name>
    <dbReference type="NCBI Taxonomy" id="1420851"/>
    <lineage>
        <taxon>Bacteria</taxon>
        <taxon>Pseudomonadati</taxon>
        <taxon>Pseudomonadota</taxon>
        <taxon>Gammaproteobacteria</taxon>
        <taxon>Methylococcales</taxon>
        <taxon>Methylococcaceae</taxon>
        <taxon>Methyloprofundus</taxon>
    </lineage>
</organism>
<dbReference type="PROSITE" id="PS51257">
    <property type="entry name" value="PROKAR_LIPOPROTEIN"/>
    <property type="match status" value="1"/>
</dbReference>
<dbReference type="InterPro" id="IPR058626">
    <property type="entry name" value="MdtA-like_b-barrel"/>
</dbReference>
<keyword evidence="9" id="KW-1185">Reference proteome</keyword>
<dbReference type="Gene3D" id="1.10.287.470">
    <property type="entry name" value="Helix hairpin bin"/>
    <property type="match status" value="1"/>
</dbReference>